<sequence length="328" mass="37488">MTSKSLDECFDLFEDIAMTSYQSLHAESSHRGVMHVDSNTAIAAQMEALARIVKDLQMKSDRSYEICKGGHNTADCQMTQEQVEYLGNQICNNSYGNSGWRNNPGSNWRSNQNQSLFQNSGQGSREKKDRFDEMMAQLLEHYERRYQESAAKFKEHDTMIQSQRVALQNLERHVGEIAEMMKSRKEGNLPSNTDTNPGHSRQFAKAVTTRSGQGAETPRPVVDDEDEPVDEEIEIQADPGKVHERRSPGSPAQPEDSTKKATETPVREYKPPFPYLGRHRREKEGSHYQRFLSVLRKLHINIPFVEALSSMPKYAKYLKDMLTNKTKL</sequence>
<dbReference type="Proteomes" id="UP001056120">
    <property type="component" value="Linkage Group LG15"/>
</dbReference>
<gene>
    <name evidence="1" type="ORF">L1987_45626</name>
</gene>
<name>A0ACB9FYH0_9ASTR</name>
<organism evidence="1 2">
    <name type="scientific">Smallanthus sonchifolius</name>
    <dbReference type="NCBI Taxonomy" id="185202"/>
    <lineage>
        <taxon>Eukaryota</taxon>
        <taxon>Viridiplantae</taxon>
        <taxon>Streptophyta</taxon>
        <taxon>Embryophyta</taxon>
        <taxon>Tracheophyta</taxon>
        <taxon>Spermatophyta</taxon>
        <taxon>Magnoliopsida</taxon>
        <taxon>eudicotyledons</taxon>
        <taxon>Gunneridae</taxon>
        <taxon>Pentapetalae</taxon>
        <taxon>asterids</taxon>
        <taxon>campanulids</taxon>
        <taxon>Asterales</taxon>
        <taxon>Asteraceae</taxon>
        <taxon>Asteroideae</taxon>
        <taxon>Heliantheae alliance</taxon>
        <taxon>Millerieae</taxon>
        <taxon>Smallanthus</taxon>
    </lineage>
</organism>
<reference evidence="1 2" key="2">
    <citation type="journal article" date="2022" name="Mol. Ecol. Resour.">
        <title>The genomes of chicory, endive, great burdock and yacon provide insights into Asteraceae paleo-polyploidization history and plant inulin production.</title>
        <authorList>
            <person name="Fan W."/>
            <person name="Wang S."/>
            <person name="Wang H."/>
            <person name="Wang A."/>
            <person name="Jiang F."/>
            <person name="Liu H."/>
            <person name="Zhao H."/>
            <person name="Xu D."/>
            <person name="Zhang Y."/>
        </authorList>
    </citation>
    <scope>NUCLEOTIDE SEQUENCE [LARGE SCALE GENOMIC DNA]</scope>
    <source>
        <strain evidence="2">cv. Yunnan</strain>
        <tissue evidence="1">Leaves</tissue>
    </source>
</reference>
<evidence type="ECO:0000313" key="2">
    <source>
        <dbReference type="Proteomes" id="UP001056120"/>
    </source>
</evidence>
<accession>A0ACB9FYH0</accession>
<proteinExistence type="predicted"/>
<comment type="caution">
    <text evidence="1">The sequence shown here is derived from an EMBL/GenBank/DDBJ whole genome shotgun (WGS) entry which is preliminary data.</text>
</comment>
<dbReference type="EMBL" id="CM042032">
    <property type="protein sequence ID" value="KAI3775870.1"/>
    <property type="molecule type" value="Genomic_DNA"/>
</dbReference>
<evidence type="ECO:0000313" key="1">
    <source>
        <dbReference type="EMBL" id="KAI3775870.1"/>
    </source>
</evidence>
<reference evidence="2" key="1">
    <citation type="journal article" date="2022" name="Mol. Ecol. Resour.">
        <title>The genomes of chicory, endive, great burdock and yacon provide insights into Asteraceae palaeo-polyploidization history and plant inulin production.</title>
        <authorList>
            <person name="Fan W."/>
            <person name="Wang S."/>
            <person name="Wang H."/>
            <person name="Wang A."/>
            <person name="Jiang F."/>
            <person name="Liu H."/>
            <person name="Zhao H."/>
            <person name="Xu D."/>
            <person name="Zhang Y."/>
        </authorList>
    </citation>
    <scope>NUCLEOTIDE SEQUENCE [LARGE SCALE GENOMIC DNA]</scope>
    <source>
        <strain evidence="2">cv. Yunnan</strain>
    </source>
</reference>
<protein>
    <submittedName>
        <fullName evidence="1">Uncharacterized protein</fullName>
    </submittedName>
</protein>
<keyword evidence="2" id="KW-1185">Reference proteome</keyword>